<feature type="binding site" evidence="7">
    <location>
        <begin position="74"/>
        <end position="76"/>
    </location>
    <ligand>
        <name>substrate</name>
    </ligand>
</feature>
<evidence type="ECO:0000259" key="8">
    <source>
        <dbReference type="Pfam" id="PF01967"/>
    </source>
</evidence>
<dbReference type="EMBL" id="CP042914">
    <property type="protein sequence ID" value="QEG41197.1"/>
    <property type="molecule type" value="Genomic_DNA"/>
</dbReference>
<dbReference type="SUPFAM" id="SSF55040">
    <property type="entry name" value="Molybdenum cofactor biosynthesis protein C, MoaC"/>
    <property type="match status" value="1"/>
</dbReference>
<evidence type="ECO:0000256" key="5">
    <source>
        <dbReference type="ARBA" id="ARBA00023239"/>
    </source>
</evidence>
<sequence>MVSSHFDSDGAARMVDVSQKAITVRTATAQTVVRMQAATLQMIAEGSHKKGDVLAVARLAAIMATKQTQQLIPLCHAIPIEAVDVAFSDCLDTNSGEGLLDCRVTVRTTAKTGVEMEAMTAATIAGLTVYDMCKSVDRGMQLETVRLIEKSGGQSGDFRA</sequence>
<evidence type="ECO:0000256" key="3">
    <source>
        <dbReference type="ARBA" id="ARBA00012575"/>
    </source>
</evidence>
<gene>
    <name evidence="7 9" type="primary">moaC</name>
    <name evidence="9" type="ORF">UC8_32160</name>
</gene>
<keyword evidence="5 7" id="KW-0456">Lyase</keyword>
<comment type="function">
    <text evidence="6 7">Catalyzes the conversion of (8S)-3',8-cyclo-7,8-dihydroguanosine 5'-triphosphate to cyclic pyranopterin monophosphate (cPMP).</text>
</comment>
<comment type="similarity">
    <text evidence="7">Belongs to the MoaC family.</text>
</comment>
<dbReference type="InterPro" id="IPR023045">
    <property type="entry name" value="MoaC"/>
</dbReference>
<dbReference type="NCBIfam" id="TIGR00581">
    <property type="entry name" value="moaC"/>
    <property type="match status" value="1"/>
</dbReference>
<dbReference type="CDD" id="cd01420">
    <property type="entry name" value="MoaC_PE"/>
    <property type="match status" value="1"/>
</dbReference>
<evidence type="ECO:0000256" key="7">
    <source>
        <dbReference type="HAMAP-Rule" id="MF_01224"/>
    </source>
</evidence>
<dbReference type="InterPro" id="IPR036522">
    <property type="entry name" value="MoaC_sf"/>
</dbReference>
<dbReference type="InterPro" id="IPR047594">
    <property type="entry name" value="MoaC_bact/euk"/>
</dbReference>
<evidence type="ECO:0000256" key="4">
    <source>
        <dbReference type="ARBA" id="ARBA00023150"/>
    </source>
</evidence>
<keyword evidence="4 7" id="KW-0501">Molybdenum cofactor biosynthesis</keyword>
<proteinExistence type="inferred from homology"/>
<evidence type="ECO:0000256" key="2">
    <source>
        <dbReference type="ARBA" id="ARBA00005046"/>
    </source>
</evidence>
<dbReference type="AlphaFoldDB" id="A0A5B9QQ26"/>
<evidence type="ECO:0000256" key="1">
    <source>
        <dbReference type="ARBA" id="ARBA00001637"/>
    </source>
</evidence>
<keyword evidence="10" id="KW-1185">Reference proteome</keyword>
<evidence type="ECO:0000313" key="10">
    <source>
        <dbReference type="Proteomes" id="UP000325286"/>
    </source>
</evidence>
<dbReference type="InterPro" id="IPR050105">
    <property type="entry name" value="MoCo_biosynth_MoaA/MoaC"/>
</dbReference>
<organism evidence="9 10">
    <name type="scientific">Roseimaritima ulvae</name>
    <dbReference type="NCBI Taxonomy" id="980254"/>
    <lineage>
        <taxon>Bacteria</taxon>
        <taxon>Pseudomonadati</taxon>
        <taxon>Planctomycetota</taxon>
        <taxon>Planctomycetia</taxon>
        <taxon>Pirellulales</taxon>
        <taxon>Pirellulaceae</taxon>
        <taxon>Roseimaritima</taxon>
    </lineage>
</organism>
<feature type="binding site" evidence="7">
    <location>
        <begin position="116"/>
        <end position="117"/>
    </location>
    <ligand>
        <name>substrate</name>
    </ligand>
</feature>
<dbReference type="UniPathway" id="UPA00344"/>
<evidence type="ECO:0000256" key="6">
    <source>
        <dbReference type="ARBA" id="ARBA00055087"/>
    </source>
</evidence>
<protein>
    <recommendedName>
        <fullName evidence="3 7">Cyclic pyranopterin monophosphate synthase</fullName>
        <ecNumber evidence="3 7">4.6.1.17</ecNumber>
    </recommendedName>
    <alternativeName>
        <fullName evidence="7">Molybdenum cofactor biosynthesis protein C</fullName>
    </alternativeName>
</protein>
<dbReference type="NCBIfam" id="NF006870">
    <property type="entry name" value="PRK09364.1"/>
    <property type="match status" value="1"/>
</dbReference>
<reference evidence="9 10" key="1">
    <citation type="submission" date="2019-08" db="EMBL/GenBank/DDBJ databases">
        <title>Deep-cultivation of Planctomycetes and their phenomic and genomic characterization uncovers novel biology.</title>
        <authorList>
            <person name="Wiegand S."/>
            <person name="Jogler M."/>
            <person name="Boedeker C."/>
            <person name="Pinto D."/>
            <person name="Vollmers J."/>
            <person name="Rivas-Marin E."/>
            <person name="Kohn T."/>
            <person name="Peeters S.H."/>
            <person name="Heuer A."/>
            <person name="Rast P."/>
            <person name="Oberbeckmann S."/>
            <person name="Bunk B."/>
            <person name="Jeske O."/>
            <person name="Meyerdierks A."/>
            <person name="Storesund J.E."/>
            <person name="Kallscheuer N."/>
            <person name="Luecker S."/>
            <person name="Lage O.M."/>
            <person name="Pohl T."/>
            <person name="Merkel B.J."/>
            <person name="Hornburger P."/>
            <person name="Mueller R.-W."/>
            <person name="Bruemmer F."/>
            <person name="Labrenz M."/>
            <person name="Spormann A.M."/>
            <person name="Op den Camp H."/>
            <person name="Overmann J."/>
            <person name="Amann R."/>
            <person name="Jetten M.S.M."/>
            <person name="Mascher T."/>
            <person name="Medema M.H."/>
            <person name="Devos D.P."/>
            <person name="Kaster A.-K."/>
            <person name="Ovreas L."/>
            <person name="Rohde M."/>
            <person name="Galperin M.Y."/>
            <person name="Jogler C."/>
        </authorList>
    </citation>
    <scope>NUCLEOTIDE SEQUENCE [LARGE SCALE GENOMIC DNA]</scope>
    <source>
        <strain evidence="9 10">UC8</strain>
    </source>
</reference>
<dbReference type="Pfam" id="PF01967">
    <property type="entry name" value="MoaC"/>
    <property type="match status" value="1"/>
</dbReference>
<dbReference type="HAMAP" id="MF_01224_B">
    <property type="entry name" value="MoaC_B"/>
    <property type="match status" value="1"/>
</dbReference>
<dbReference type="Proteomes" id="UP000325286">
    <property type="component" value="Chromosome"/>
</dbReference>
<feature type="active site" evidence="7">
    <location>
        <position position="131"/>
    </location>
</feature>
<comment type="catalytic activity">
    <reaction evidence="1 7">
        <text>(8S)-3',8-cyclo-7,8-dihydroguanosine 5'-triphosphate = cyclic pyranopterin phosphate + diphosphate</text>
        <dbReference type="Rhea" id="RHEA:49580"/>
        <dbReference type="ChEBI" id="CHEBI:33019"/>
        <dbReference type="ChEBI" id="CHEBI:59648"/>
        <dbReference type="ChEBI" id="CHEBI:131766"/>
        <dbReference type="EC" id="4.6.1.17"/>
    </reaction>
</comment>
<dbReference type="KEGG" id="rul:UC8_32160"/>
<comment type="pathway">
    <text evidence="2 7">Cofactor biosynthesis; molybdopterin biosynthesis.</text>
</comment>
<comment type="subunit">
    <text evidence="7">Homohexamer; trimer of dimers.</text>
</comment>
<dbReference type="PANTHER" id="PTHR22960">
    <property type="entry name" value="MOLYBDOPTERIN COFACTOR SYNTHESIS PROTEIN A"/>
    <property type="match status" value="1"/>
</dbReference>
<dbReference type="PANTHER" id="PTHR22960:SF29">
    <property type="entry name" value="CYCLIC PYRANOPTERIN MONOPHOSPHATE SYNTHASE"/>
    <property type="match status" value="1"/>
</dbReference>
<dbReference type="EC" id="4.6.1.17" evidence="3 7"/>
<dbReference type="GO" id="GO:0006777">
    <property type="term" value="P:Mo-molybdopterin cofactor biosynthetic process"/>
    <property type="evidence" value="ECO:0007669"/>
    <property type="project" value="UniProtKB-UniRule"/>
</dbReference>
<evidence type="ECO:0000313" key="9">
    <source>
        <dbReference type="EMBL" id="QEG41197.1"/>
    </source>
</evidence>
<dbReference type="Gene3D" id="3.30.70.640">
    <property type="entry name" value="Molybdopterin cofactor biosynthesis C (MoaC) domain"/>
    <property type="match status" value="1"/>
</dbReference>
<accession>A0A5B9QQ26</accession>
<feature type="domain" description="Molybdopterin cofactor biosynthesis C (MoaC)" evidence="8">
    <location>
        <begin position="14"/>
        <end position="153"/>
    </location>
</feature>
<name>A0A5B9QQ26_9BACT</name>
<dbReference type="InterPro" id="IPR002820">
    <property type="entry name" value="Mopterin_CF_biosynth-C_dom"/>
</dbReference>
<dbReference type="RefSeq" id="WP_068139296.1">
    <property type="nucleotide sequence ID" value="NZ_CP042914.1"/>
</dbReference>
<dbReference type="OrthoDB" id="9794429at2"/>
<dbReference type="GO" id="GO:0061799">
    <property type="term" value="F:cyclic pyranopterin monophosphate synthase activity"/>
    <property type="evidence" value="ECO:0007669"/>
    <property type="project" value="UniProtKB-UniRule"/>
</dbReference>